<dbReference type="AlphaFoldDB" id="A0AAE6YB15"/>
<name>A0AAE6YB15_STRAT</name>
<evidence type="ECO:0000313" key="7">
    <source>
        <dbReference type="Proteomes" id="UP000190306"/>
    </source>
</evidence>
<feature type="domain" description="Glycosyltransferase 2-like" evidence="4">
    <location>
        <begin position="25"/>
        <end position="127"/>
    </location>
</feature>
<dbReference type="InterPro" id="IPR029044">
    <property type="entry name" value="Nucleotide-diphossugar_trans"/>
</dbReference>
<dbReference type="PANTHER" id="PTHR43685">
    <property type="entry name" value="GLYCOSYLTRANSFERASE"/>
    <property type="match status" value="1"/>
</dbReference>
<protein>
    <submittedName>
        <fullName evidence="5 6">Glycosyltransferase</fullName>
    </submittedName>
</protein>
<dbReference type="InterPro" id="IPR001173">
    <property type="entry name" value="Glyco_trans_2-like"/>
</dbReference>
<gene>
    <name evidence="5" type="ORF">AFM16_19800</name>
    <name evidence="6" type="ORF">HCX60_20125</name>
</gene>
<keyword evidence="7" id="KW-1185">Reference proteome</keyword>
<comment type="similarity">
    <text evidence="1">Belongs to the glycosyltransferase 2 family.</text>
</comment>
<dbReference type="GO" id="GO:0016757">
    <property type="term" value="F:glycosyltransferase activity"/>
    <property type="evidence" value="ECO:0007669"/>
    <property type="project" value="UniProtKB-KW"/>
</dbReference>
<dbReference type="GeneID" id="93956491"/>
<accession>A0AAE6YB15</accession>
<dbReference type="CDD" id="cd00761">
    <property type="entry name" value="Glyco_tranf_GTA_type"/>
    <property type="match status" value="1"/>
</dbReference>
<dbReference type="PANTHER" id="PTHR43685:SF5">
    <property type="entry name" value="GLYCOSYLTRANSFERASE EPSE-RELATED"/>
    <property type="match status" value="1"/>
</dbReference>
<keyword evidence="3" id="KW-0808">Transferase</keyword>
<dbReference type="EMBL" id="CP050692">
    <property type="protein sequence ID" value="QIT45557.1"/>
    <property type="molecule type" value="Genomic_DNA"/>
</dbReference>
<evidence type="ECO:0000256" key="1">
    <source>
        <dbReference type="ARBA" id="ARBA00006739"/>
    </source>
</evidence>
<keyword evidence="2" id="KW-0328">Glycosyltransferase</keyword>
<dbReference type="Gene3D" id="3.90.550.10">
    <property type="entry name" value="Spore Coat Polysaccharide Biosynthesis Protein SpsA, Chain A"/>
    <property type="match status" value="1"/>
</dbReference>
<dbReference type="SUPFAM" id="SSF53448">
    <property type="entry name" value="Nucleotide-diphospho-sugar transferases"/>
    <property type="match status" value="1"/>
</dbReference>
<reference evidence="6 8" key="2">
    <citation type="submission" date="2020-03" db="EMBL/GenBank/DDBJ databases">
        <title>Is there a link between lipid content and antibiotic production in Streptomyces?</title>
        <authorList>
            <person name="David M."/>
            <person name="Lejeune C."/>
            <person name="Abreu S."/>
            <person name="Thibessard A."/>
            <person name="Leblond P."/>
            <person name="Chaminade P."/>
            <person name="Virolle M.-J."/>
        </authorList>
    </citation>
    <scope>NUCLEOTIDE SEQUENCE [LARGE SCALE GENOMIC DNA]</scope>
    <source>
        <strain evidence="6 8">DSM 41481</strain>
    </source>
</reference>
<dbReference type="Proteomes" id="UP000190306">
    <property type="component" value="Chromosome"/>
</dbReference>
<evidence type="ECO:0000313" key="5">
    <source>
        <dbReference type="EMBL" id="OOQ50140.1"/>
    </source>
</evidence>
<dbReference type="InterPro" id="IPR050834">
    <property type="entry name" value="Glycosyltransf_2"/>
</dbReference>
<dbReference type="Pfam" id="PF00535">
    <property type="entry name" value="Glycos_transf_2"/>
    <property type="match status" value="1"/>
</dbReference>
<reference evidence="5 7" key="1">
    <citation type="submission" date="2015-07" db="EMBL/GenBank/DDBJ databases">
        <title>Draft Genome Sequence of Streptomyces antibioticus, IMRU 3720 reveals insights in the evolution of actinomycin biosynthetic gene clusters in Streptomyces.</title>
        <authorList>
            <person name="Crnovcic I."/>
            <person name="Ruckert C."/>
            <person name="Kalinowksi J."/>
            <person name="Keller U."/>
        </authorList>
    </citation>
    <scope>NUCLEOTIDE SEQUENCE [LARGE SCALE GENOMIC DNA]</scope>
    <source>
        <strain evidence="5 7">DSM 41481</strain>
    </source>
</reference>
<dbReference type="Proteomes" id="UP000502504">
    <property type="component" value="Chromosome"/>
</dbReference>
<proteinExistence type="inferred from homology"/>
<sequence>MSEAHDDSATRRRIVVVTAVHAPAARHLPDSYASLCAQELPEGWEWHWVIQEDGTTDDVRPYVPDDPRVTFRQGRPGGPGVARTLALAHAEGAYVKVLDADDRLTPGALARDLAALERHPDIGWAVSRVLDLLPDGSTVGFPGDPAHGPLERGNVLSYWRAHDFRAPVHPASLCVRRELLTALGGWMALPASEDTGLLIALDAVSRGWFSADVGLLYRKWEGQVTGQAAHTDPVERRARMAVVEARARALASFGWHHAGPAAAVQGTPA</sequence>
<evidence type="ECO:0000256" key="3">
    <source>
        <dbReference type="ARBA" id="ARBA00022679"/>
    </source>
</evidence>
<evidence type="ECO:0000313" key="8">
    <source>
        <dbReference type="Proteomes" id="UP000502504"/>
    </source>
</evidence>
<dbReference type="RefSeq" id="WP_078634140.1">
    <property type="nucleotide sequence ID" value="NZ_CM007717.1"/>
</dbReference>
<evidence type="ECO:0000259" key="4">
    <source>
        <dbReference type="Pfam" id="PF00535"/>
    </source>
</evidence>
<evidence type="ECO:0000256" key="2">
    <source>
        <dbReference type="ARBA" id="ARBA00022676"/>
    </source>
</evidence>
<dbReference type="EMBL" id="LHQL01000010">
    <property type="protein sequence ID" value="OOQ50140.1"/>
    <property type="molecule type" value="Genomic_DNA"/>
</dbReference>
<organism evidence="6 8">
    <name type="scientific">Streptomyces antibioticus</name>
    <dbReference type="NCBI Taxonomy" id="1890"/>
    <lineage>
        <taxon>Bacteria</taxon>
        <taxon>Bacillati</taxon>
        <taxon>Actinomycetota</taxon>
        <taxon>Actinomycetes</taxon>
        <taxon>Kitasatosporales</taxon>
        <taxon>Streptomycetaceae</taxon>
        <taxon>Streptomyces</taxon>
    </lineage>
</organism>
<evidence type="ECO:0000313" key="6">
    <source>
        <dbReference type="EMBL" id="QIT45557.1"/>
    </source>
</evidence>